<accession>A0AAD8ITN7</accession>
<keyword evidence="2" id="KW-1185">Reference proteome</keyword>
<dbReference type="AlphaFoldDB" id="A0AAD8ITN7"/>
<comment type="caution">
    <text evidence="1">The sequence shown here is derived from an EMBL/GenBank/DDBJ whole genome shotgun (WGS) entry which is preliminary data.</text>
</comment>
<protein>
    <submittedName>
        <fullName evidence="1">Uncharacterized protein</fullName>
    </submittedName>
</protein>
<dbReference type="EMBL" id="JAUIZM010000004">
    <property type="protein sequence ID" value="KAK1390853.1"/>
    <property type="molecule type" value="Genomic_DNA"/>
</dbReference>
<reference evidence="1" key="2">
    <citation type="submission" date="2023-05" db="EMBL/GenBank/DDBJ databases">
        <authorList>
            <person name="Schelkunov M.I."/>
        </authorList>
    </citation>
    <scope>NUCLEOTIDE SEQUENCE</scope>
    <source>
        <strain evidence="1">Hsosn_3</strain>
        <tissue evidence="1">Leaf</tissue>
    </source>
</reference>
<dbReference type="Proteomes" id="UP001237642">
    <property type="component" value="Unassembled WGS sequence"/>
</dbReference>
<evidence type="ECO:0000313" key="2">
    <source>
        <dbReference type="Proteomes" id="UP001237642"/>
    </source>
</evidence>
<name>A0AAD8ITN7_9APIA</name>
<organism evidence="1 2">
    <name type="scientific">Heracleum sosnowskyi</name>
    <dbReference type="NCBI Taxonomy" id="360622"/>
    <lineage>
        <taxon>Eukaryota</taxon>
        <taxon>Viridiplantae</taxon>
        <taxon>Streptophyta</taxon>
        <taxon>Embryophyta</taxon>
        <taxon>Tracheophyta</taxon>
        <taxon>Spermatophyta</taxon>
        <taxon>Magnoliopsida</taxon>
        <taxon>eudicotyledons</taxon>
        <taxon>Gunneridae</taxon>
        <taxon>Pentapetalae</taxon>
        <taxon>asterids</taxon>
        <taxon>campanulids</taxon>
        <taxon>Apiales</taxon>
        <taxon>Apiaceae</taxon>
        <taxon>Apioideae</taxon>
        <taxon>apioid superclade</taxon>
        <taxon>Tordylieae</taxon>
        <taxon>Tordyliinae</taxon>
        <taxon>Heracleum</taxon>
    </lineage>
</organism>
<proteinExistence type="predicted"/>
<gene>
    <name evidence="1" type="ORF">POM88_019031</name>
</gene>
<evidence type="ECO:0000313" key="1">
    <source>
        <dbReference type="EMBL" id="KAK1390853.1"/>
    </source>
</evidence>
<reference evidence="1" key="1">
    <citation type="submission" date="2023-02" db="EMBL/GenBank/DDBJ databases">
        <title>Genome of toxic invasive species Heracleum sosnowskyi carries increased number of genes despite the absence of recent whole-genome duplications.</title>
        <authorList>
            <person name="Schelkunov M."/>
            <person name="Shtratnikova V."/>
            <person name="Makarenko M."/>
            <person name="Klepikova A."/>
            <person name="Omelchenko D."/>
            <person name="Novikova G."/>
            <person name="Obukhova E."/>
            <person name="Bogdanov V."/>
            <person name="Penin A."/>
            <person name="Logacheva M."/>
        </authorList>
    </citation>
    <scope>NUCLEOTIDE SEQUENCE</scope>
    <source>
        <strain evidence="1">Hsosn_3</strain>
        <tissue evidence="1">Leaf</tissue>
    </source>
</reference>
<sequence length="125" mass="14151">MAIFPSSKLNHYMGANTKFQKLCQSCHPHLIPEELFIHYFYGGLEISAKLHLDASSGGVLVDKTPNEARKLITKIAVNSRQFRDRQEHVKKPSLNEVSTQRLECQISDLTSLVRQLSLYTLVANP</sequence>